<organism evidence="2 3">
    <name type="scientific">Coniochaeta ligniaria NRRL 30616</name>
    <dbReference type="NCBI Taxonomy" id="1408157"/>
    <lineage>
        <taxon>Eukaryota</taxon>
        <taxon>Fungi</taxon>
        <taxon>Dikarya</taxon>
        <taxon>Ascomycota</taxon>
        <taxon>Pezizomycotina</taxon>
        <taxon>Sordariomycetes</taxon>
        <taxon>Sordariomycetidae</taxon>
        <taxon>Coniochaetales</taxon>
        <taxon>Coniochaetaceae</taxon>
        <taxon>Coniochaeta</taxon>
    </lineage>
</organism>
<dbReference type="EMBL" id="KV875103">
    <property type="protein sequence ID" value="OIW24699.1"/>
    <property type="molecule type" value="Genomic_DNA"/>
</dbReference>
<sequence>MSQARLHQAHPSNGSLIFGGLHDSNTSSPVPLGGGVQLPSSMSYPSEGTVAPGLDGFGRPGPFLVSPAFDGFPPDAFPPPAFHHPHHHHGPPTPHSFHGSQSSTHADENGYPNYPSTNNHGYPAQSAGQAPRHMATMSLDPQSGIHYPLSNGPPPTYAVSRLQAQTLEFLRDRAERAEFSDCTLELHLARPHQPRDAPLLIPCHRLIISQSPMLDQMLRSRDVPAGGRLVLEVQDQYLRSDSFHFALRTLYGWDLGDGPLPPYRPQQSVKDGFDLALGYASSGLYLKLPFVYAKGVHHASHQLHWDTIEKACRFALPSAVFGQPARHGISLSSDGFTPFALIDAIMAFLVHNIPADFVVDVNAGDCGFIRLPQGSALGARSRAAPVIAHGTSEPIQDTQHSRHGSASHACMPRTSRLSVNPRLSSIQFGDLSLTNGRHTIPDGQINAVGPRSPSHLDTILSRILLNLPFSMLKQVLEHPGLAKPSGDLSPAARLKLISSVVAEREARRLAALNKGDVQLQVFVEKLESAAEPLVVQQMGDFMVNSMGFKEEVFPGDVPYLVQTWIHGSGSVSS</sequence>
<accession>A0A1J7IBL4</accession>
<keyword evidence="3" id="KW-1185">Reference proteome</keyword>
<dbReference type="InterPro" id="IPR001497">
    <property type="entry name" value="MethylDNA_cys_MeTrfase_AS"/>
</dbReference>
<dbReference type="Proteomes" id="UP000182658">
    <property type="component" value="Unassembled WGS sequence"/>
</dbReference>
<evidence type="ECO:0000313" key="2">
    <source>
        <dbReference type="EMBL" id="OIW24699.1"/>
    </source>
</evidence>
<evidence type="ECO:0000313" key="3">
    <source>
        <dbReference type="Proteomes" id="UP000182658"/>
    </source>
</evidence>
<dbReference type="GO" id="GO:0003908">
    <property type="term" value="F:methylated-DNA-[protein]-cysteine S-methyltransferase activity"/>
    <property type="evidence" value="ECO:0007669"/>
    <property type="project" value="InterPro"/>
</dbReference>
<feature type="region of interest" description="Disordered" evidence="1">
    <location>
        <begin position="75"/>
        <end position="132"/>
    </location>
</feature>
<protein>
    <submittedName>
        <fullName evidence="2">Uncharacterized protein</fullName>
    </submittedName>
</protein>
<dbReference type="InParanoid" id="A0A1J7IBL4"/>
<dbReference type="PROSITE" id="PS00374">
    <property type="entry name" value="MGMT"/>
    <property type="match status" value="1"/>
</dbReference>
<dbReference type="AlphaFoldDB" id="A0A1J7IBL4"/>
<name>A0A1J7IBL4_9PEZI</name>
<feature type="region of interest" description="Disordered" evidence="1">
    <location>
        <begin position="1"/>
        <end position="55"/>
    </location>
</feature>
<dbReference type="OrthoDB" id="5329403at2759"/>
<feature type="compositionally biased region" description="Polar residues" evidence="1">
    <location>
        <begin position="1"/>
        <end position="15"/>
    </location>
</feature>
<gene>
    <name evidence="2" type="ORF">CONLIGDRAFT_584628</name>
</gene>
<dbReference type="GO" id="GO:0006281">
    <property type="term" value="P:DNA repair"/>
    <property type="evidence" value="ECO:0007669"/>
    <property type="project" value="InterPro"/>
</dbReference>
<proteinExistence type="predicted"/>
<dbReference type="STRING" id="1408157.A0A1J7IBL4"/>
<reference evidence="2 3" key="1">
    <citation type="submission" date="2016-10" db="EMBL/GenBank/DDBJ databases">
        <title>Draft genome sequence of Coniochaeta ligniaria NRRL30616, a lignocellulolytic fungus for bioabatement of inhibitors in plant biomass hydrolysates.</title>
        <authorList>
            <consortium name="DOE Joint Genome Institute"/>
            <person name="Jimenez D.J."/>
            <person name="Hector R.E."/>
            <person name="Riley R."/>
            <person name="Sun H."/>
            <person name="Grigoriev I.V."/>
            <person name="Van Elsas J.D."/>
            <person name="Nichols N.N."/>
        </authorList>
    </citation>
    <scope>NUCLEOTIDE SEQUENCE [LARGE SCALE GENOMIC DNA]</scope>
    <source>
        <strain evidence="2 3">NRRL 30616</strain>
    </source>
</reference>
<evidence type="ECO:0000256" key="1">
    <source>
        <dbReference type="SAM" id="MobiDB-lite"/>
    </source>
</evidence>